<evidence type="ECO:0000256" key="1">
    <source>
        <dbReference type="ARBA" id="ARBA00022475"/>
    </source>
</evidence>
<evidence type="ECO:0000256" key="2">
    <source>
        <dbReference type="ARBA" id="ARBA00022729"/>
    </source>
</evidence>
<evidence type="ECO:0000256" key="5">
    <source>
        <dbReference type="ARBA" id="ARBA00023288"/>
    </source>
</evidence>
<evidence type="ECO:0000256" key="4">
    <source>
        <dbReference type="ARBA" id="ARBA00023139"/>
    </source>
</evidence>
<gene>
    <name evidence="7" type="ORF">F0185_27255</name>
</gene>
<dbReference type="InterPro" id="IPR005534">
    <property type="entry name" value="Curli_assmbl/transp-comp_CsgG"/>
</dbReference>
<organism evidence="7 8">
    <name type="scientific">Massilia rubra</name>
    <dbReference type="NCBI Taxonomy" id="2607910"/>
    <lineage>
        <taxon>Bacteria</taxon>
        <taxon>Pseudomonadati</taxon>
        <taxon>Pseudomonadota</taxon>
        <taxon>Betaproteobacteria</taxon>
        <taxon>Burkholderiales</taxon>
        <taxon>Oxalobacteraceae</taxon>
        <taxon>Telluria group</taxon>
        <taxon>Massilia</taxon>
    </lineage>
</organism>
<name>A0ABX0LZC6_9BURK</name>
<evidence type="ECO:0000313" key="8">
    <source>
        <dbReference type="Proteomes" id="UP000785613"/>
    </source>
</evidence>
<feature type="signal peptide" evidence="6">
    <location>
        <begin position="1"/>
        <end position="23"/>
    </location>
</feature>
<protein>
    <submittedName>
        <fullName evidence="7">Curli production assembly/transport protein CsgG</fullName>
    </submittedName>
</protein>
<evidence type="ECO:0000313" key="7">
    <source>
        <dbReference type="EMBL" id="NHZ37267.1"/>
    </source>
</evidence>
<keyword evidence="5" id="KW-0449">Lipoprotein</keyword>
<proteinExistence type="predicted"/>
<dbReference type="EMBL" id="VUYU01000026">
    <property type="protein sequence ID" value="NHZ37267.1"/>
    <property type="molecule type" value="Genomic_DNA"/>
</dbReference>
<keyword evidence="8" id="KW-1185">Reference proteome</keyword>
<sequence>MNARRWAIAAAAGASLLAGCTFRHPPSAVTAGAQLAPATPVTRDLLSLPAPKGKVAVAVYGIRDQTGQYKPSPDSSFSTAVTQGASSMLVKALKESGWFIPVERENLQNLLTERKIVRALEMPQPADAAPVQIPPLLAASLLIEGGIVAYESNVRTGGAGARFLGIGMSTQYRVDQVTVNLRSIDIRGGQVLQSVSTTKTIYSYEIHPSVFKFVNVKNLLELEGGMTRNEPTQLCVSEALEAGVAHLIVEGLREGSWALQDESQWSNPVLQRYLAERAPFAPAKQAASGAGAQP</sequence>
<dbReference type="PROSITE" id="PS51257">
    <property type="entry name" value="PROKAR_LIPOPROTEIN"/>
    <property type="match status" value="1"/>
</dbReference>
<dbReference type="Proteomes" id="UP000785613">
    <property type="component" value="Unassembled WGS sequence"/>
</dbReference>
<comment type="caution">
    <text evidence="7">The sequence shown here is derived from an EMBL/GenBank/DDBJ whole genome shotgun (WGS) entry which is preliminary data.</text>
</comment>
<keyword evidence="4" id="KW-0564">Palmitate</keyword>
<accession>A0ABX0LZC6</accession>
<dbReference type="PANTHER" id="PTHR41164:SF1">
    <property type="entry name" value="CURLI PRODUCTION ASSEMBLY_TRANSPORT COMPONENT CSGG"/>
    <property type="match status" value="1"/>
</dbReference>
<feature type="chain" id="PRO_5045539055" evidence="6">
    <location>
        <begin position="24"/>
        <end position="294"/>
    </location>
</feature>
<evidence type="ECO:0000256" key="6">
    <source>
        <dbReference type="SAM" id="SignalP"/>
    </source>
</evidence>
<evidence type="ECO:0000256" key="3">
    <source>
        <dbReference type="ARBA" id="ARBA00023136"/>
    </source>
</evidence>
<dbReference type="Gene3D" id="3.40.50.10610">
    <property type="entry name" value="ABC-type transport auxiliary lipoprotein component"/>
    <property type="match status" value="2"/>
</dbReference>
<keyword evidence="3" id="KW-0472">Membrane</keyword>
<dbReference type="Pfam" id="PF03783">
    <property type="entry name" value="CsgG"/>
    <property type="match status" value="1"/>
</dbReference>
<keyword evidence="2 6" id="KW-0732">Signal</keyword>
<keyword evidence="1" id="KW-1003">Cell membrane</keyword>
<reference evidence="7 8" key="1">
    <citation type="submission" date="2019-09" db="EMBL/GenBank/DDBJ databases">
        <title>Taxonomy of Antarctic Massilia spp.: description of Massilia rubra sp. nov., Massilia aquatica sp. nov., Massilia mucilaginosa sp. nov., Massilia frigida sp. nov. isolated from streams, lakes and regoliths.</title>
        <authorList>
            <person name="Holochova P."/>
            <person name="Sedlacek I."/>
            <person name="Kralova S."/>
            <person name="Maslanova I."/>
            <person name="Busse H.-J."/>
            <person name="Stankova E."/>
            <person name="Vrbovska V."/>
            <person name="Kovarovic V."/>
            <person name="Bartak M."/>
            <person name="Svec P."/>
            <person name="Pantucek R."/>
        </authorList>
    </citation>
    <scope>NUCLEOTIDE SEQUENCE [LARGE SCALE GENOMIC DNA]</scope>
    <source>
        <strain evidence="7 8">CCM 8692</strain>
    </source>
</reference>
<dbReference type="RefSeq" id="WP_167230112.1">
    <property type="nucleotide sequence ID" value="NZ_VUYU01000026.1"/>
</dbReference>
<dbReference type="PANTHER" id="PTHR41164">
    <property type="entry name" value="CURLI PRODUCTION ASSEMBLY/TRANSPORT COMPONENT CSGG"/>
    <property type="match status" value="1"/>
</dbReference>